<keyword evidence="3" id="KW-1185">Reference proteome</keyword>
<gene>
    <name evidence="2" type="ORF">Goshw_026716</name>
</gene>
<keyword evidence="1" id="KW-0732">Signal</keyword>
<dbReference type="EMBL" id="JABFAF010000005">
    <property type="protein sequence ID" value="MBA0856319.1"/>
    <property type="molecule type" value="Genomic_DNA"/>
</dbReference>
<accession>A0A7J9LD25</accession>
<dbReference type="OrthoDB" id="1724164at2759"/>
<reference evidence="2 3" key="1">
    <citation type="journal article" date="2019" name="Genome Biol. Evol.">
        <title>Insights into the evolution of the New World diploid cottons (Gossypium, subgenus Houzingenia) based on genome sequencing.</title>
        <authorList>
            <person name="Grover C.E."/>
            <person name="Arick M.A. 2nd"/>
            <person name="Thrash A."/>
            <person name="Conover J.L."/>
            <person name="Sanders W.S."/>
            <person name="Peterson D.G."/>
            <person name="Frelichowski J.E."/>
            <person name="Scheffler J.A."/>
            <person name="Scheffler B.E."/>
            <person name="Wendel J.F."/>
        </authorList>
    </citation>
    <scope>NUCLEOTIDE SEQUENCE [LARGE SCALE GENOMIC DNA]</scope>
    <source>
        <strain evidence="2">1</strain>
        <tissue evidence="2">Leaf</tissue>
    </source>
</reference>
<evidence type="ECO:0000256" key="1">
    <source>
        <dbReference type="SAM" id="SignalP"/>
    </source>
</evidence>
<evidence type="ECO:0000313" key="2">
    <source>
        <dbReference type="EMBL" id="MBA0856319.1"/>
    </source>
</evidence>
<feature type="signal peptide" evidence="1">
    <location>
        <begin position="1"/>
        <end position="15"/>
    </location>
</feature>
<name>A0A7J9LD25_GOSSC</name>
<organism evidence="2 3">
    <name type="scientific">Gossypium schwendimanii</name>
    <name type="common">Cotton</name>
    <dbReference type="NCBI Taxonomy" id="34291"/>
    <lineage>
        <taxon>Eukaryota</taxon>
        <taxon>Viridiplantae</taxon>
        <taxon>Streptophyta</taxon>
        <taxon>Embryophyta</taxon>
        <taxon>Tracheophyta</taxon>
        <taxon>Spermatophyta</taxon>
        <taxon>Magnoliopsida</taxon>
        <taxon>eudicotyledons</taxon>
        <taxon>Gunneridae</taxon>
        <taxon>Pentapetalae</taxon>
        <taxon>rosids</taxon>
        <taxon>malvids</taxon>
        <taxon>Malvales</taxon>
        <taxon>Malvaceae</taxon>
        <taxon>Malvoideae</taxon>
        <taxon>Gossypium</taxon>
    </lineage>
</organism>
<comment type="caution">
    <text evidence="2">The sequence shown here is derived from an EMBL/GenBank/DDBJ whole genome shotgun (WGS) entry which is preliminary data.</text>
</comment>
<feature type="chain" id="PRO_5029624278" evidence="1">
    <location>
        <begin position="16"/>
        <end position="54"/>
    </location>
</feature>
<dbReference type="AlphaFoldDB" id="A0A7J9LD25"/>
<sequence>MDLLFVVHLLVLSMGETDLHSVKLGPCNSSCIKYSLVKLLRLSRYDVVVCVSSL</sequence>
<protein>
    <submittedName>
        <fullName evidence="2">Uncharacterized protein</fullName>
    </submittedName>
</protein>
<evidence type="ECO:0000313" key="3">
    <source>
        <dbReference type="Proteomes" id="UP000593576"/>
    </source>
</evidence>
<proteinExistence type="predicted"/>
<dbReference type="Proteomes" id="UP000593576">
    <property type="component" value="Unassembled WGS sequence"/>
</dbReference>